<reference evidence="3" key="1">
    <citation type="submission" date="2017-04" db="EMBL/GenBank/DDBJ databases">
        <title>Function of individual gut microbiota members based on whole genome sequencing of pure cultures obtained from chicken caecum.</title>
        <authorList>
            <person name="Medvecky M."/>
            <person name="Cejkova D."/>
            <person name="Polansky O."/>
            <person name="Karasova D."/>
            <person name="Kubasova T."/>
            <person name="Cizek A."/>
            <person name="Rychlik I."/>
        </authorList>
    </citation>
    <scope>NUCLEOTIDE SEQUENCE [LARGE SCALE GENOMIC DNA]</scope>
    <source>
        <strain evidence="3">An42</strain>
    </source>
</reference>
<sequence>MRRKYKSICYVDSAYSLMVFLMLTPYKENEIFYIMSDGIPTSIRDRFPGHLYMKMKKGSSFSYLVFILLNYLKLQLLYWKNNFSGVSVYSQDYLFAAPFFLYKSKKNPFYLIEDGIGNWTMPPMSPNLHKSLKPKTLSDLLRKKLLHPFPEWGRSDRVKNIYLTSGKNLPVSIASKVIVLNIKELWDKKIEDEKKYILSKYDLLDSLSELKGRKILLLTQPLDIDAGITIEEKMGIYQKMICRYDLNDVLIKIHPRETNEYKKYFPGAKILDKPFPIQLLALYDNDIRLVISVNSSASKFFEGKSDIITMGYDIHPILKLKLG</sequence>
<dbReference type="RefSeq" id="WP_087375526.1">
    <property type="nucleotide sequence ID" value="NZ_CAJLBM010000043.1"/>
</dbReference>
<accession>A0A9Q5SQV3</accession>
<proteinExistence type="predicted"/>
<keyword evidence="1" id="KW-1133">Transmembrane helix</keyword>
<dbReference type="Pfam" id="PF07922">
    <property type="entry name" value="Glyco_transf_52"/>
    <property type="match status" value="1"/>
</dbReference>
<evidence type="ECO:0000256" key="1">
    <source>
        <dbReference type="SAM" id="Phobius"/>
    </source>
</evidence>
<evidence type="ECO:0000313" key="2">
    <source>
        <dbReference type="EMBL" id="OUO04413.1"/>
    </source>
</evidence>
<keyword evidence="1" id="KW-0812">Transmembrane</keyword>
<evidence type="ECO:0008006" key="4">
    <source>
        <dbReference type="Google" id="ProtNLM"/>
    </source>
</evidence>
<name>A0A9Q5SQV3_9BACT</name>
<dbReference type="InterPro" id="IPR012477">
    <property type="entry name" value="Glyco_transf_52"/>
</dbReference>
<organism evidence="2 3">
    <name type="scientific">Parabacteroides johnsonii</name>
    <dbReference type="NCBI Taxonomy" id="387661"/>
    <lineage>
        <taxon>Bacteria</taxon>
        <taxon>Pseudomonadati</taxon>
        <taxon>Bacteroidota</taxon>
        <taxon>Bacteroidia</taxon>
        <taxon>Bacteroidales</taxon>
        <taxon>Tannerellaceae</taxon>
        <taxon>Parabacteroides</taxon>
    </lineage>
</organism>
<evidence type="ECO:0000313" key="3">
    <source>
        <dbReference type="Proteomes" id="UP000195975"/>
    </source>
</evidence>
<dbReference type="Proteomes" id="UP000195975">
    <property type="component" value="Unassembled WGS sequence"/>
</dbReference>
<protein>
    <recommendedName>
        <fullName evidence="4">Glycosyltransferase family 52</fullName>
    </recommendedName>
</protein>
<comment type="caution">
    <text evidence="2">The sequence shown here is derived from an EMBL/GenBank/DDBJ whole genome shotgun (WGS) entry which is preliminary data.</text>
</comment>
<dbReference type="AlphaFoldDB" id="A0A9Q5SQV3"/>
<feature type="transmembrane region" description="Helical" evidence="1">
    <location>
        <begin position="61"/>
        <end position="79"/>
    </location>
</feature>
<dbReference type="EMBL" id="NFIJ01000013">
    <property type="protein sequence ID" value="OUO04413.1"/>
    <property type="molecule type" value="Genomic_DNA"/>
</dbReference>
<keyword evidence="1" id="KW-0472">Membrane</keyword>
<gene>
    <name evidence="2" type="ORF">B5F96_12290</name>
</gene>